<evidence type="ECO:0000256" key="1">
    <source>
        <dbReference type="ARBA" id="ARBA00022598"/>
    </source>
</evidence>
<organism evidence="9 10">
    <name type="scientific">Anaerobiospirillum thomasii</name>
    <dbReference type="NCBI Taxonomy" id="179995"/>
    <lineage>
        <taxon>Bacteria</taxon>
        <taxon>Pseudomonadati</taxon>
        <taxon>Pseudomonadota</taxon>
        <taxon>Gammaproteobacteria</taxon>
        <taxon>Aeromonadales</taxon>
        <taxon>Succinivibrionaceae</taxon>
        <taxon>Anaerobiospirillum</taxon>
    </lineage>
</organism>
<protein>
    <submittedName>
        <fullName evidence="9">Glutamyl-Q tRNA(Asp) synthetase</fullName>
        <ecNumber evidence="9">6.1.1.-</ecNumber>
    </submittedName>
</protein>
<dbReference type="InterPro" id="IPR000924">
    <property type="entry name" value="Glu/Gln-tRNA-synth"/>
</dbReference>
<dbReference type="PANTHER" id="PTHR43311:SF1">
    <property type="entry name" value="GLUTAMYL-Q TRNA(ASP) SYNTHETASE"/>
    <property type="match status" value="1"/>
</dbReference>
<dbReference type="GO" id="GO:0005829">
    <property type="term" value="C:cytosol"/>
    <property type="evidence" value="ECO:0007669"/>
    <property type="project" value="TreeGrafter"/>
</dbReference>
<keyword evidence="1 7" id="KW-0436">Ligase</keyword>
<feature type="domain" description="Glutamyl/glutaminyl-tRNA synthetase class Ib catalytic" evidence="8">
    <location>
        <begin position="7"/>
        <end position="109"/>
    </location>
</feature>
<dbReference type="RefSeq" id="WP_113743703.1">
    <property type="nucleotide sequence ID" value="NZ_UAPV01000001.1"/>
</dbReference>
<keyword evidence="6 7" id="KW-0030">Aminoacyl-tRNA synthetase</keyword>
<dbReference type="Gene3D" id="3.40.50.620">
    <property type="entry name" value="HUPs"/>
    <property type="match status" value="1"/>
</dbReference>
<keyword evidence="3 7" id="KW-0547">Nucleotide-binding</keyword>
<dbReference type="Proteomes" id="UP000250086">
    <property type="component" value="Unassembled WGS sequence"/>
</dbReference>
<dbReference type="SUPFAM" id="SSF52374">
    <property type="entry name" value="Nucleotidylyl transferase"/>
    <property type="match status" value="1"/>
</dbReference>
<dbReference type="NCBIfam" id="NF004314">
    <property type="entry name" value="PRK05710.1-3"/>
    <property type="match status" value="1"/>
</dbReference>
<evidence type="ECO:0000256" key="5">
    <source>
        <dbReference type="ARBA" id="ARBA00022840"/>
    </source>
</evidence>
<keyword evidence="7" id="KW-0648">Protein biosynthesis</keyword>
<keyword evidence="2" id="KW-0479">Metal-binding</keyword>
<evidence type="ECO:0000256" key="2">
    <source>
        <dbReference type="ARBA" id="ARBA00022723"/>
    </source>
</evidence>
<dbReference type="GO" id="GO:0004818">
    <property type="term" value="F:glutamate-tRNA ligase activity"/>
    <property type="evidence" value="ECO:0007669"/>
    <property type="project" value="TreeGrafter"/>
</dbReference>
<feature type="domain" description="Glutamyl/glutaminyl-tRNA synthetase class Ib catalytic" evidence="8">
    <location>
        <begin position="118"/>
        <end position="229"/>
    </location>
</feature>
<dbReference type="Pfam" id="PF00749">
    <property type="entry name" value="tRNA-synt_1c"/>
    <property type="match status" value="2"/>
</dbReference>
<dbReference type="GO" id="GO:0005524">
    <property type="term" value="F:ATP binding"/>
    <property type="evidence" value="ECO:0007669"/>
    <property type="project" value="UniProtKB-KW"/>
</dbReference>
<dbReference type="GO" id="GO:0006424">
    <property type="term" value="P:glutamyl-tRNA aminoacylation"/>
    <property type="evidence" value="ECO:0007669"/>
    <property type="project" value="TreeGrafter"/>
</dbReference>
<dbReference type="PRINTS" id="PR00987">
    <property type="entry name" value="TRNASYNTHGLU"/>
</dbReference>
<dbReference type="AlphaFoldDB" id="A0A2X0V6Q3"/>
<evidence type="ECO:0000313" key="10">
    <source>
        <dbReference type="Proteomes" id="UP000250086"/>
    </source>
</evidence>
<reference evidence="9 10" key="1">
    <citation type="submission" date="2018-06" db="EMBL/GenBank/DDBJ databases">
        <authorList>
            <consortium name="Pathogen Informatics"/>
            <person name="Doyle S."/>
        </authorList>
    </citation>
    <scope>NUCLEOTIDE SEQUENCE [LARGE SCALE GENOMIC DNA]</scope>
    <source>
        <strain evidence="9 10">NCTC13093</strain>
    </source>
</reference>
<evidence type="ECO:0000256" key="7">
    <source>
        <dbReference type="RuleBase" id="RU363037"/>
    </source>
</evidence>
<evidence type="ECO:0000256" key="6">
    <source>
        <dbReference type="ARBA" id="ARBA00023146"/>
    </source>
</evidence>
<evidence type="ECO:0000259" key="8">
    <source>
        <dbReference type="Pfam" id="PF00749"/>
    </source>
</evidence>
<sequence>MTAYVGRFAPTPSGHLHLGSVIAAVGSYLISRHNRGCYLIRIEDLDTPRCKSENTAAILDALDKLALHSDKEILIQSKDTKIYHDKCAELLHKGYAFYCSCSRSDLKQRPCTCYKKHLSGSNHHSLRFYHKDLINSSFYDDIKGKVCVRDPEDNFITLIRADGIISYNLACVVDDIRQNVSHIVRGSDLIDVTPVQNALYKAFGCDAPGYMHLPLAVGADGLKLSKQNHAADILSIMSPQLAIKTALLALGQRTDYIDETMICADILHLALENLDISAIPSDNIVIDDIQLCLFTKNINLLNIPDDN</sequence>
<proteinExistence type="inferred from homology"/>
<comment type="similarity">
    <text evidence="7">Belongs to the class-I aminoacyl-tRNA synthetase family.</text>
</comment>
<keyword evidence="4" id="KW-0862">Zinc</keyword>
<evidence type="ECO:0000256" key="3">
    <source>
        <dbReference type="ARBA" id="ARBA00022741"/>
    </source>
</evidence>
<dbReference type="InterPro" id="IPR049940">
    <property type="entry name" value="GluQ/Sye"/>
</dbReference>
<dbReference type="PANTHER" id="PTHR43311">
    <property type="entry name" value="GLUTAMATE--TRNA LIGASE"/>
    <property type="match status" value="1"/>
</dbReference>
<name>A0A2X0V6Q3_9GAMM</name>
<dbReference type="EMBL" id="UAPV01000001">
    <property type="protein sequence ID" value="SPT69543.1"/>
    <property type="molecule type" value="Genomic_DNA"/>
</dbReference>
<accession>A0A2X0V6Q3</accession>
<keyword evidence="5 7" id="KW-0067">ATP-binding</keyword>
<keyword evidence="10" id="KW-1185">Reference proteome</keyword>
<dbReference type="EC" id="6.1.1.-" evidence="9"/>
<evidence type="ECO:0000256" key="4">
    <source>
        <dbReference type="ARBA" id="ARBA00022833"/>
    </source>
</evidence>
<gene>
    <name evidence="9" type="primary">gluQ</name>
    <name evidence="9" type="ORF">NCTC13093_00920</name>
</gene>
<dbReference type="InterPro" id="IPR020058">
    <property type="entry name" value="Glu/Gln-tRNA-synth_Ib_cat-dom"/>
</dbReference>
<dbReference type="InterPro" id="IPR014729">
    <property type="entry name" value="Rossmann-like_a/b/a_fold"/>
</dbReference>
<evidence type="ECO:0000313" key="9">
    <source>
        <dbReference type="EMBL" id="SPT69543.1"/>
    </source>
</evidence>